<sequence>MNQEREAQVRERAYRLWEADGAPEGKADDYWLRAEQLIDAEEGSTASMDGRDDADADADDGSLSAATRPLEQSAKRRIPGEPLQDAGAVPPGEVAHERRRKR</sequence>
<dbReference type="Proteomes" id="UP000062317">
    <property type="component" value="Unassembled WGS sequence"/>
</dbReference>
<name>A0A105V082_9BURK</name>
<evidence type="ECO:0000313" key="3">
    <source>
        <dbReference type="Proteomes" id="UP000062317"/>
    </source>
</evidence>
<organism evidence="2 3">
    <name type="scientific">Burkholderia territorii</name>
    <dbReference type="NCBI Taxonomy" id="1503055"/>
    <lineage>
        <taxon>Bacteria</taxon>
        <taxon>Pseudomonadati</taxon>
        <taxon>Pseudomonadota</taxon>
        <taxon>Betaproteobacteria</taxon>
        <taxon>Burkholderiales</taxon>
        <taxon>Burkholderiaceae</taxon>
        <taxon>Burkholderia</taxon>
        <taxon>Burkholderia cepacia complex</taxon>
    </lineage>
</organism>
<protein>
    <recommendedName>
        <fullName evidence="4">DUF2934 domain-containing protein</fullName>
    </recommendedName>
</protein>
<dbReference type="EMBL" id="LPEQ01000130">
    <property type="protein sequence ID" value="KVV38865.1"/>
    <property type="molecule type" value="Genomic_DNA"/>
</dbReference>
<dbReference type="AlphaFoldDB" id="A0A105V082"/>
<proteinExistence type="predicted"/>
<dbReference type="RefSeq" id="WP_060108858.1">
    <property type="nucleotide sequence ID" value="NZ_LPEQ01000130.1"/>
</dbReference>
<evidence type="ECO:0000256" key="1">
    <source>
        <dbReference type="SAM" id="MobiDB-lite"/>
    </source>
</evidence>
<feature type="region of interest" description="Disordered" evidence="1">
    <location>
        <begin position="1"/>
        <end position="20"/>
    </location>
</feature>
<reference evidence="2 3" key="1">
    <citation type="submission" date="2015-11" db="EMBL/GenBank/DDBJ databases">
        <title>Expanding the genomic diversity of Burkholderia species for the development of highly accurate diagnostics.</title>
        <authorList>
            <person name="Sahl J."/>
            <person name="Keim P."/>
            <person name="Wagner D."/>
        </authorList>
    </citation>
    <scope>NUCLEOTIDE SEQUENCE [LARGE SCALE GENOMIC DNA]</scope>
    <source>
        <strain evidence="2 3">MSMB1301WGS</strain>
    </source>
</reference>
<accession>A0A105V082</accession>
<feature type="region of interest" description="Disordered" evidence="1">
    <location>
        <begin position="41"/>
        <end position="102"/>
    </location>
</feature>
<evidence type="ECO:0008006" key="4">
    <source>
        <dbReference type="Google" id="ProtNLM"/>
    </source>
</evidence>
<comment type="caution">
    <text evidence="2">The sequence shown here is derived from an EMBL/GenBank/DDBJ whole genome shotgun (WGS) entry which is preliminary data.</text>
</comment>
<dbReference type="InterPro" id="IPR021327">
    <property type="entry name" value="DUF2934"/>
</dbReference>
<keyword evidence="3" id="KW-1185">Reference proteome</keyword>
<dbReference type="Pfam" id="PF11154">
    <property type="entry name" value="DUF2934"/>
    <property type="match status" value="1"/>
</dbReference>
<gene>
    <name evidence="2" type="ORF">WT27_14860</name>
</gene>
<evidence type="ECO:0000313" key="2">
    <source>
        <dbReference type="EMBL" id="KVV38865.1"/>
    </source>
</evidence>